<organism evidence="3 4">
    <name type="scientific">Chitinophaga pinensis</name>
    <dbReference type="NCBI Taxonomy" id="79329"/>
    <lineage>
        <taxon>Bacteria</taxon>
        <taxon>Pseudomonadati</taxon>
        <taxon>Bacteroidota</taxon>
        <taxon>Chitinophagia</taxon>
        <taxon>Chitinophagales</taxon>
        <taxon>Chitinophagaceae</taxon>
        <taxon>Chitinophaga</taxon>
    </lineage>
</organism>
<name>A0A5C6LYB3_9BACT</name>
<evidence type="ECO:0000256" key="1">
    <source>
        <dbReference type="SAM" id="MobiDB-lite"/>
    </source>
</evidence>
<keyword evidence="2" id="KW-0812">Transmembrane</keyword>
<reference evidence="3 4" key="1">
    <citation type="submission" date="2019-08" db="EMBL/GenBank/DDBJ databases">
        <title>Whole genome sequencing of chitin degrading bacteria Chitinophaga pinensis YS16.</title>
        <authorList>
            <person name="Singh R.P."/>
            <person name="Manchanda G."/>
            <person name="Maurya I.K."/>
            <person name="Joshi N.K."/>
            <person name="Srivastava A.K."/>
        </authorList>
    </citation>
    <scope>NUCLEOTIDE SEQUENCE [LARGE SCALE GENOMIC DNA]</scope>
    <source>
        <strain evidence="3 4">YS-16</strain>
    </source>
</reference>
<keyword evidence="2" id="KW-1133">Transmembrane helix</keyword>
<feature type="transmembrane region" description="Helical" evidence="2">
    <location>
        <begin position="54"/>
        <end position="74"/>
    </location>
</feature>
<proteinExistence type="predicted"/>
<dbReference type="RefSeq" id="WP_146304331.1">
    <property type="nucleotide sequence ID" value="NZ_VOHS01000004.1"/>
</dbReference>
<feature type="region of interest" description="Disordered" evidence="1">
    <location>
        <begin position="137"/>
        <end position="188"/>
    </location>
</feature>
<dbReference type="Proteomes" id="UP000318815">
    <property type="component" value="Unassembled WGS sequence"/>
</dbReference>
<evidence type="ECO:0000256" key="2">
    <source>
        <dbReference type="SAM" id="Phobius"/>
    </source>
</evidence>
<comment type="caution">
    <text evidence="3">The sequence shown here is derived from an EMBL/GenBank/DDBJ whole genome shotgun (WGS) entry which is preliminary data.</text>
</comment>
<accession>A0A5C6LYB3</accession>
<protein>
    <submittedName>
        <fullName evidence="3">Uncharacterized protein</fullName>
    </submittedName>
</protein>
<evidence type="ECO:0000313" key="4">
    <source>
        <dbReference type="Proteomes" id="UP000318815"/>
    </source>
</evidence>
<sequence>MNQKETYEIIIAQKLEQLPVPAMEDAIWNRISAQLDIEMPETTPPDNTPPDNSALLNIATLFVLLTALSCYLFIEFFHQTPKAVTPPAIPATIIKDSIWHELPPALLPPPDKQPVEKKKTIEPDTVNAVHPVIATPIPDSIATDPPEQIITPPVIAPSPPVVDTTPKKKPRGVKGLTDDDYRIAPKKH</sequence>
<feature type="compositionally biased region" description="Basic and acidic residues" evidence="1">
    <location>
        <begin position="176"/>
        <end position="188"/>
    </location>
</feature>
<dbReference type="EMBL" id="VOHS01000004">
    <property type="protein sequence ID" value="TWW01610.1"/>
    <property type="molecule type" value="Genomic_DNA"/>
</dbReference>
<keyword evidence="2" id="KW-0472">Membrane</keyword>
<dbReference type="OrthoDB" id="670215at2"/>
<evidence type="ECO:0000313" key="3">
    <source>
        <dbReference type="EMBL" id="TWW01610.1"/>
    </source>
</evidence>
<keyword evidence="4" id="KW-1185">Reference proteome</keyword>
<dbReference type="AlphaFoldDB" id="A0A5C6LYB3"/>
<gene>
    <name evidence="3" type="ORF">FEF09_06335</name>
</gene>